<reference evidence="1 2" key="1">
    <citation type="journal article" date="2016" name="Mol. Biol. Evol.">
        <title>Comparative Genomics of Early-Diverging Mushroom-Forming Fungi Provides Insights into the Origins of Lignocellulose Decay Capabilities.</title>
        <authorList>
            <person name="Nagy L.G."/>
            <person name="Riley R."/>
            <person name="Tritt A."/>
            <person name="Adam C."/>
            <person name="Daum C."/>
            <person name="Floudas D."/>
            <person name="Sun H."/>
            <person name="Yadav J.S."/>
            <person name="Pangilinan J."/>
            <person name="Larsson K.H."/>
            <person name="Matsuura K."/>
            <person name="Barry K."/>
            <person name="Labutti K."/>
            <person name="Kuo R."/>
            <person name="Ohm R.A."/>
            <person name="Bhattacharya S.S."/>
            <person name="Shirouzu T."/>
            <person name="Yoshinaga Y."/>
            <person name="Martin F.M."/>
            <person name="Grigoriev I.V."/>
            <person name="Hibbett D.S."/>
        </authorList>
    </citation>
    <scope>NUCLEOTIDE SEQUENCE [LARGE SCALE GENOMIC DNA]</scope>
    <source>
        <strain evidence="1 2">HHB12029</strain>
    </source>
</reference>
<feature type="non-terminal residue" evidence="1">
    <location>
        <position position="82"/>
    </location>
</feature>
<feature type="non-terminal residue" evidence="1">
    <location>
        <position position="1"/>
    </location>
</feature>
<keyword evidence="2" id="KW-1185">Reference proteome</keyword>
<dbReference type="OrthoDB" id="3202607at2759"/>
<proteinExistence type="predicted"/>
<evidence type="ECO:0008006" key="3">
    <source>
        <dbReference type="Google" id="ProtNLM"/>
    </source>
</evidence>
<dbReference type="Proteomes" id="UP000077266">
    <property type="component" value="Unassembled WGS sequence"/>
</dbReference>
<organism evidence="1 2">
    <name type="scientific">Exidia glandulosa HHB12029</name>
    <dbReference type="NCBI Taxonomy" id="1314781"/>
    <lineage>
        <taxon>Eukaryota</taxon>
        <taxon>Fungi</taxon>
        <taxon>Dikarya</taxon>
        <taxon>Basidiomycota</taxon>
        <taxon>Agaricomycotina</taxon>
        <taxon>Agaricomycetes</taxon>
        <taxon>Auriculariales</taxon>
        <taxon>Exidiaceae</taxon>
        <taxon>Exidia</taxon>
    </lineage>
</organism>
<gene>
    <name evidence="1" type="ORF">EXIGLDRAFT_596407</name>
</gene>
<dbReference type="Gene3D" id="3.60.130.30">
    <property type="match status" value="1"/>
</dbReference>
<dbReference type="EMBL" id="KV426685">
    <property type="protein sequence ID" value="KZV79080.1"/>
    <property type="molecule type" value="Genomic_DNA"/>
</dbReference>
<protein>
    <recommendedName>
        <fullName evidence="3">Fe2OG dioxygenase domain-containing protein</fullName>
    </recommendedName>
</protein>
<sequence length="82" mass="9352">CWFHRDSRNYILGICPVLVLGKFNHETSGQFIMVEPKLVLELRPGDVFLLMSSIITHGTAPLRAGETRRSWTCFTAGGIFRW</sequence>
<evidence type="ECO:0000313" key="2">
    <source>
        <dbReference type="Proteomes" id="UP000077266"/>
    </source>
</evidence>
<dbReference type="InParanoid" id="A0A166NES8"/>
<evidence type="ECO:0000313" key="1">
    <source>
        <dbReference type="EMBL" id="KZV79080.1"/>
    </source>
</evidence>
<name>A0A166NES8_EXIGL</name>
<dbReference type="AlphaFoldDB" id="A0A166NES8"/>
<accession>A0A166NES8</accession>